<keyword evidence="6" id="KW-1185">Reference proteome</keyword>
<keyword evidence="1" id="KW-0677">Repeat</keyword>
<dbReference type="Pfam" id="PF13181">
    <property type="entry name" value="TPR_8"/>
    <property type="match status" value="1"/>
</dbReference>
<dbReference type="SMART" id="SM00028">
    <property type="entry name" value="TPR"/>
    <property type="match status" value="7"/>
</dbReference>
<evidence type="ECO:0000256" key="1">
    <source>
        <dbReference type="ARBA" id="ARBA00022737"/>
    </source>
</evidence>
<evidence type="ECO:0000256" key="2">
    <source>
        <dbReference type="ARBA" id="ARBA00022803"/>
    </source>
</evidence>
<dbReference type="GO" id="GO:0031415">
    <property type="term" value="C:NatA complex"/>
    <property type="evidence" value="ECO:0007669"/>
    <property type="project" value="TreeGrafter"/>
</dbReference>
<feature type="region of interest" description="Disordered" evidence="4">
    <location>
        <begin position="608"/>
        <end position="661"/>
    </location>
</feature>
<dbReference type="PANTHER" id="PTHR22767">
    <property type="entry name" value="N-TERMINAL ACETYLTRANSFERASE-RELATED"/>
    <property type="match status" value="1"/>
</dbReference>
<dbReference type="EMBL" id="SEOQ01000161">
    <property type="protein sequence ID" value="TFY68467.1"/>
    <property type="molecule type" value="Genomic_DNA"/>
</dbReference>
<comment type="caution">
    <text evidence="5">The sequence shown here is derived from an EMBL/GenBank/DDBJ whole genome shotgun (WGS) entry which is preliminary data.</text>
</comment>
<dbReference type="InterPro" id="IPR011990">
    <property type="entry name" value="TPR-like_helical_dom_sf"/>
</dbReference>
<dbReference type="InterPro" id="IPR021183">
    <property type="entry name" value="NatA_aux_su"/>
</dbReference>
<dbReference type="STRING" id="205917.A0A4Y9Z3A8"/>
<dbReference type="PIRSF" id="PIRSF000422">
    <property type="entry name" value="N-terminal-AcTrfase-A_aux_su"/>
    <property type="match status" value="1"/>
</dbReference>
<dbReference type="AlphaFoldDB" id="A0A4Y9Z3A8"/>
<gene>
    <name evidence="5" type="ORF">EVG20_g3546</name>
</gene>
<dbReference type="Gene3D" id="1.25.40.1010">
    <property type="match status" value="1"/>
</dbReference>
<dbReference type="FunFam" id="1.25.40.1040:FF:000003">
    <property type="entry name" value="N-terminal acetyltransferase A, auxiliary subunit"/>
    <property type="match status" value="1"/>
</dbReference>
<feature type="compositionally biased region" description="Basic residues" evidence="4">
    <location>
        <begin position="617"/>
        <end position="627"/>
    </location>
</feature>
<organism evidence="5 6">
    <name type="scientific">Dentipellis fragilis</name>
    <dbReference type="NCBI Taxonomy" id="205917"/>
    <lineage>
        <taxon>Eukaryota</taxon>
        <taxon>Fungi</taxon>
        <taxon>Dikarya</taxon>
        <taxon>Basidiomycota</taxon>
        <taxon>Agaricomycotina</taxon>
        <taxon>Agaricomycetes</taxon>
        <taxon>Russulales</taxon>
        <taxon>Hericiaceae</taxon>
        <taxon>Dentipellis</taxon>
    </lineage>
</organism>
<reference evidence="5 6" key="1">
    <citation type="submission" date="2019-02" db="EMBL/GenBank/DDBJ databases">
        <title>Genome sequencing of the rare red list fungi Dentipellis fragilis.</title>
        <authorList>
            <person name="Buettner E."/>
            <person name="Kellner H."/>
        </authorList>
    </citation>
    <scope>NUCLEOTIDE SEQUENCE [LARGE SCALE GENOMIC DNA]</scope>
    <source>
        <strain evidence="5 6">DSM 105465</strain>
    </source>
</reference>
<dbReference type="OrthoDB" id="10263032at2759"/>
<dbReference type="Gene3D" id="1.25.40.1040">
    <property type="match status" value="1"/>
</dbReference>
<dbReference type="SUPFAM" id="SSF48452">
    <property type="entry name" value="TPR-like"/>
    <property type="match status" value="2"/>
</dbReference>
<dbReference type="InterPro" id="IPR019734">
    <property type="entry name" value="TPR_rpt"/>
</dbReference>
<evidence type="ECO:0000256" key="4">
    <source>
        <dbReference type="SAM" id="MobiDB-lite"/>
    </source>
</evidence>
<feature type="repeat" description="TPR" evidence="3">
    <location>
        <begin position="85"/>
        <end position="118"/>
    </location>
</feature>
<sequence length="855" mass="95382">MPPALAAPSKRALPLKEAGLFREVLTLYETRQLKKGLKAADTILKKFPEHGETLCMRGLILTHMGRREEGIEHVKKGVRFDLTSHIVWHVFGLIQKGQKNYEEALKSYTQALRFDKDNINILRDAAHLQTQLRQYEHLVETRHTLLQLRPSLRQNWMALAVAYHLNGNLADAKKNVPDYDFEQSETLLYHVRLLEELGETSDALALLDVNAKSRVIVDRVSIMEIRARLISKLGMTDEAEQAWRTLIQHNPDGLDYYRGLLRCKGIDLEALTDSTRAEALHILRELSEQFPRADKPTRLSLTVAEGDEFTELARAYILRGLTKGVPSLFADVKSLYASPSKQSTIESIVDGFRTTLADGGSLSADAASGSAAAREAPTTYLWTLYFLAQHHSARGAHVHALELLDTALVHTPTLPELHTFRGRVLKRAGDPYGAARALDAARLLDGQDRFLNTKSAKYRLRAGEIEEAQEVFGMFTKKDAASPGADLEDMQSLLYLTEEGNAHRRNGKLNLALKKYHAIQKVFAEIEDDQFDFHGYSIRKFIINSYIDMVEWEDRLRSHPSYISTALSASRIYVSVHDDPTIATACTSSGTLHLPSIRLSVLTLPRHPGTLTESEKKAKKKASKKAAQKLADDVKKAASSTGSDDKGLDVPTPKDDDPDGIKLLTGPEPLERAWKFLLPLTTLAKDNIDVWIAVYDVAVRRGKYLQAARALKHAKKLDEQHPELHVRLLHFRKAHAALTSPLPEPPMHNTCNSTPLLLLRSSLAARGLHVLERPREEVEDAVFGVLNPGVELTVPTALEVFALLKELGSSRADEFRAACDASFQLATVFKTQEEMAAVKKVVALGVQDMEKEVVE</sequence>
<dbReference type="Proteomes" id="UP000298327">
    <property type="component" value="Unassembled WGS sequence"/>
</dbReference>
<accession>A0A4Y9Z3A8</accession>
<dbReference type="PANTHER" id="PTHR22767:SF2">
    <property type="entry name" value="N(ALPHA)-ACETYLTRANSFERASE 15_16, ISOFORM A"/>
    <property type="match status" value="1"/>
</dbReference>
<feature type="compositionally biased region" description="Basic and acidic residues" evidence="4">
    <location>
        <begin position="643"/>
        <end position="655"/>
    </location>
</feature>
<dbReference type="PROSITE" id="PS50005">
    <property type="entry name" value="TPR"/>
    <property type="match status" value="1"/>
</dbReference>
<keyword evidence="2 3" id="KW-0802">TPR repeat</keyword>
<protein>
    <submittedName>
        <fullName evidence="5">Uncharacterized protein</fullName>
    </submittedName>
</protein>
<dbReference type="Pfam" id="PF12569">
    <property type="entry name" value="NatA_aux_su"/>
    <property type="match status" value="1"/>
</dbReference>
<proteinExistence type="predicted"/>
<evidence type="ECO:0000313" key="6">
    <source>
        <dbReference type="Proteomes" id="UP000298327"/>
    </source>
</evidence>
<evidence type="ECO:0000256" key="3">
    <source>
        <dbReference type="PROSITE-ProRule" id="PRU00339"/>
    </source>
</evidence>
<name>A0A4Y9Z3A8_9AGAM</name>
<evidence type="ECO:0000313" key="5">
    <source>
        <dbReference type="EMBL" id="TFY68467.1"/>
    </source>
</evidence>